<organism evidence="1 2">
    <name type="scientific">Dreissena polymorpha</name>
    <name type="common">Zebra mussel</name>
    <name type="synonym">Mytilus polymorpha</name>
    <dbReference type="NCBI Taxonomy" id="45954"/>
    <lineage>
        <taxon>Eukaryota</taxon>
        <taxon>Metazoa</taxon>
        <taxon>Spiralia</taxon>
        <taxon>Lophotrochozoa</taxon>
        <taxon>Mollusca</taxon>
        <taxon>Bivalvia</taxon>
        <taxon>Autobranchia</taxon>
        <taxon>Heteroconchia</taxon>
        <taxon>Euheterodonta</taxon>
        <taxon>Imparidentia</taxon>
        <taxon>Neoheterodontei</taxon>
        <taxon>Myida</taxon>
        <taxon>Dreissenoidea</taxon>
        <taxon>Dreissenidae</taxon>
        <taxon>Dreissena</taxon>
    </lineage>
</organism>
<comment type="caution">
    <text evidence="1">The sequence shown here is derived from an EMBL/GenBank/DDBJ whole genome shotgun (WGS) entry which is preliminary data.</text>
</comment>
<name>A0A9D4LLY6_DREPO</name>
<reference evidence="1" key="2">
    <citation type="submission" date="2020-11" db="EMBL/GenBank/DDBJ databases">
        <authorList>
            <person name="McCartney M.A."/>
            <person name="Auch B."/>
            <person name="Kono T."/>
            <person name="Mallez S."/>
            <person name="Becker A."/>
            <person name="Gohl D.M."/>
            <person name="Silverstein K.A.T."/>
            <person name="Koren S."/>
            <person name="Bechman K.B."/>
            <person name="Herman A."/>
            <person name="Abrahante J.E."/>
            <person name="Garbe J."/>
        </authorList>
    </citation>
    <scope>NUCLEOTIDE SEQUENCE</scope>
    <source>
        <strain evidence="1">Duluth1</strain>
        <tissue evidence="1">Whole animal</tissue>
    </source>
</reference>
<sequence length="89" mass="10596">MLDILTEDNVWILPPVSKDRQNHNACWIYLLRIMFGSASCKQRQEKSQWMLDILTEDNVWILPSVSKDRQNHNVCWIYLLRIMFGSCLL</sequence>
<dbReference type="EMBL" id="JAIWYP010000002">
    <property type="protein sequence ID" value="KAH3860154.1"/>
    <property type="molecule type" value="Genomic_DNA"/>
</dbReference>
<evidence type="ECO:0000313" key="1">
    <source>
        <dbReference type="EMBL" id="KAH3860154.1"/>
    </source>
</evidence>
<keyword evidence="2" id="KW-1185">Reference proteome</keyword>
<proteinExistence type="predicted"/>
<dbReference type="Proteomes" id="UP000828390">
    <property type="component" value="Unassembled WGS sequence"/>
</dbReference>
<evidence type="ECO:0000313" key="2">
    <source>
        <dbReference type="Proteomes" id="UP000828390"/>
    </source>
</evidence>
<protein>
    <submittedName>
        <fullName evidence="1">Uncharacterized protein</fullName>
    </submittedName>
</protein>
<reference evidence="1" key="1">
    <citation type="journal article" date="2019" name="bioRxiv">
        <title>The Genome of the Zebra Mussel, Dreissena polymorpha: A Resource for Invasive Species Research.</title>
        <authorList>
            <person name="McCartney M.A."/>
            <person name="Auch B."/>
            <person name="Kono T."/>
            <person name="Mallez S."/>
            <person name="Zhang Y."/>
            <person name="Obille A."/>
            <person name="Becker A."/>
            <person name="Abrahante J.E."/>
            <person name="Garbe J."/>
            <person name="Badalamenti J.P."/>
            <person name="Herman A."/>
            <person name="Mangelson H."/>
            <person name="Liachko I."/>
            <person name="Sullivan S."/>
            <person name="Sone E.D."/>
            <person name="Koren S."/>
            <person name="Silverstein K.A.T."/>
            <person name="Beckman K.B."/>
            <person name="Gohl D.M."/>
        </authorList>
    </citation>
    <scope>NUCLEOTIDE SEQUENCE</scope>
    <source>
        <strain evidence="1">Duluth1</strain>
        <tissue evidence="1">Whole animal</tissue>
    </source>
</reference>
<dbReference type="AlphaFoldDB" id="A0A9D4LLY6"/>
<gene>
    <name evidence="1" type="ORF">DPMN_023045</name>
</gene>
<accession>A0A9D4LLY6</accession>